<dbReference type="GO" id="GO:0007165">
    <property type="term" value="P:signal transduction"/>
    <property type="evidence" value="ECO:0007669"/>
    <property type="project" value="InterPro"/>
</dbReference>
<evidence type="ECO:0000313" key="4">
    <source>
        <dbReference type="Proteomes" id="UP000288216"/>
    </source>
</evidence>
<keyword evidence="1" id="KW-0175">Coiled coil</keyword>
<dbReference type="Proteomes" id="UP000288216">
    <property type="component" value="Unassembled WGS sequence"/>
</dbReference>
<dbReference type="PROSITE" id="PS51860">
    <property type="entry name" value="REM_1"/>
    <property type="match status" value="1"/>
</dbReference>
<sequence>DRKMLSTAQQMLQDSKTKIEVIRMQVRKAVQADELHLEVEDGQGKPGLSLLELRIEELRHHFRVEHAVSEGAKNVLRLLGSGKLHDKKALSEACQVSEMCSLRMWYFQEVVELESKL</sequence>
<protein>
    <recommendedName>
        <fullName evidence="2">REM-1 domain-containing protein</fullName>
    </recommendedName>
</protein>
<dbReference type="EMBL" id="BFAA01023543">
    <property type="protein sequence ID" value="GCB82566.1"/>
    <property type="molecule type" value="Genomic_DNA"/>
</dbReference>
<dbReference type="InterPro" id="IPR036274">
    <property type="entry name" value="HR1_rpt_sf"/>
</dbReference>
<dbReference type="InterPro" id="IPR011072">
    <property type="entry name" value="HR1_rho-bd"/>
</dbReference>
<evidence type="ECO:0000313" key="3">
    <source>
        <dbReference type="EMBL" id="GCB82566.1"/>
    </source>
</evidence>
<keyword evidence="4" id="KW-1185">Reference proteome</keyword>
<dbReference type="Pfam" id="PF02185">
    <property type="entry name" value="HR1"/>
    <property type="match status" value="1"/>
</dbReference>
<gene>
    <name evidence="3" type="ORF">scyTo_0022690</name>
</gene>
<organism evidence="3 4">
    <name type="scientific">Scyliorhinus torazame</name>
    <name type="common">Cloudy catshark</name>
    <name type="synonym">Catulus torazame</name>
    <dbReference type="NCBI Taxonomy" id="75743"/>
    <lineage>
        <taxon>Eukaryota</taxon>
        <taxon>Metazoa</taxon>
        <taxon>Chordata</taxon>
        <taxon>Craniata</taxon>
        <taxon>Vertebrata</taxon>
        <taxon>Chondrichthyes</taxon>
        <taxon>Elasmobranchii</taxon>
        <taxon>Galeomorphii</taxon>
        <taxon>Galeoidea</taxon>
        <taxon>Carcharhiniformes</taxon>
        <taxon>Scyliorhinidae</taxon>
        <taxon>Scyliorhinus</taxon>
    </lineage>
</organism>
<reference evidence="3 4" key="1">
    <citation type="journal article" date="2018" name="Nat. Ecol. Evol.">
        <title>Shark genomes provide insights into elasmobranch evolution and the origin of vertebrates.</title>
        <authorList>
            <person name="Hara Y"/>
            <person name="Yamaguchi K"/>
            <person name="Onimaru K"/>
            <person name="Kadota M"/>
            <person name="Koyanagi M"/>
            <person name="Keeley SD"/>
            <person name="Tatsumi K"/>
            <person name="Tanaka K"/>
            <person name="Motone F"/>
            <person name="Kageyama Y"/>
            <person name="Nozu R"/>
            <person name="Adachi N"/>
            <person name="Nishimura O"/>
            <person name="Nakagawa R"/>
            <person name="Tanegashima C"/>
            <person name="Kiyatake I"/>
            <person name="Matsumoto R"/>
            <person name="Murakumo K"/>
            <person name="Nishida K"/>
            <person name="Terakita A"/>
            <person name="Kuratani S"/>
            <person name="Sato K"/>
            <person name="Hyodo S Kuraku.S."/>
        </authorList>
    </citation>
    <scope>NUCLEOTIDE SEQUENCE [LARGE SCALE GENOMIC DNA]</scope>
</reference>
<name>A0A401QB37_SCYTO</name>
<feature type="non-terminal residue" evidence="3">
    <location>
        <position position="1"/>
    </location>
</feature>
<accession>A0A401QB37</accession>
<dbReference type="STRING" id="75743.A0A401QB37"/>
<comment type="caution">
    <text evidence="3">The sequence shown here is derived from an EMBL/GenBank/DDBJ whole genome shotgun (WGS) entry which is preliminary data.</text>
</comment>
<proteinExistence type="predicted"/>
<dbReference type="AlphaFoldDB" id="A0A401QB37"/>
<feature type="domain" description="REM-1" evidence="2">
    <location>
        <begin position="36"/>
        <end position="117"/>
    </location>
</feature>
<dbReference type="SUPFAM" id="SSF46585">
    <property type="entry name" value="HR1 repeat"/>
    <property type="match status" value="2"/>
</dbReference>
<dbReference type="Gene3D" id="1.10.287.160">
    <property type="entry name" value="HR1 repeat"/>
    <property type="match status" value="2"/>
</dbReference>
<evidence type="ECO:0000256" key="1">
    <source>
        <dbReference type="PROSITE-ProRule" id="PRU01207"/>
    </source>
</evidence>
<dbReference type="OrthoDB" id="9950545at2759"/>
<dbReference type="SMART" id="SM00742">
    <property type="entry name" value="Hr1"/>
    <property type="match status" value="1"/>
</dbReference>
<evidence type="ECO:0000259" key="2">
    <source>
        <dbReference type="PROSITE" id="PS51860"/>
    </source>
</evidence>